<evidence type="ECO:0000313" key="3">
    <source>
        <dbReference type="EMBL" id="QBE62774.1"/>
    </source>
</evidence>
<dbReference type="GO" id="GO:0016829">
    <property type="term" value="F:lyase activity"/>
    <property type="evidence" value="ECO:0007669"/>
    <property type="project" value="InterPro"/>
</dbReference>
<dbReference type="AlphaFoldDB" id="A0A4P6KVI3"/>
<organism evidence="3 4">
    <name type="scientific">Pseudoduganella lutea</name>
    <dbReference type="NCBI Taxonomy" id="321985"/>
    <lineage>
        <taxon>Bacteria</taxon>
        <taxon>Pseudomonadati</taxon>
        <taxon>Pseudomonadota</taxon>
        <taxon>Betaproteobacteria</taxon>
        <taxon>Burkholderiales</taxon>
        <taxon>Oxalobacteraceae</taxon>
        <taxon>Telluria group</taxon>
        <taxon>Pseudoduganella</taxon>
    </lineage>
</organism>
<dbReference type="OrthoDB" id="9147455at2"/>
<proteinExistence type="predicted"/>
<dbReference type="InterPro" id="IPR008929">
    <property type="entry name" value="Chondroitin_lyas"/>
</dbReference>
<sequence length="1019" mass="112096">MTVFPQPLQTVVFFISPSGSMSSPSLSRLTMRTRPILRTITLTLASAFTINSYAALPFEPKTTHPYLYASADDVATLRAKVGPLTMPPVGKIEIKVKPAVQSVLDLNGLPMKIDPDSSILMGSFPDDINHFFIRNVTPQGATQAKFHVRFREMSEPEARPYPDLVLPLDRPSTITVTWDTAAKTIIVAAEGNNPITLNNANWQPRADHLHFVGNKNQHVVSLKMSDKAGNVLWDGTELDWDLAAAYYGFTRFSAPQTVATVTACKVPMPTNKSDPCNVAEAGRGWILSPAKRLALAYNLTKEDRYWEAAKYYANHIMLNTNLGAGGEWSMSARVAALGVLYDAFYDKFSADDKKKIQDTIIQTIKTDIAAADLISMICGSGSLSGTTLACAGTPDISRFYISGHHASAMTGAAIGLLAIANERSEVDPMLDTIYDHLVNGLLPAREYISGDGGHQTMFAYNSTVGEVAERLVLWRRALNTNGAPILQTSFMSKVINPYIDGLRAGGGFPATGDNFGLSVAEEGVGYMASVAASEGNGHATTFYEDQVKRYRSRISPNALWEALYFPEPKEPRADVNDRKLSARYQIAGNVFMRDTWDYENATLLDFKSSTFSSENHQHLDQNSFSLFYRKPLLLDSGAYDEYNTPHWYNYYRRTIAHNSIVLYKPTETYKHNNSATEYSNDGGQWYKGEMYPTLDEIKPGAKNALQGIARYEDHDSYAYVSANAAQAYQAGKLDPIDGFRRRIVYLRWPGKKPVVVVHDRVHALTPQPAVSLLHTVAKPETAAAVSVGYDNADGRYTLQGNTNLPIVVRNHPSNLTIEPLLPRRPHIKFVGGAPNGATTCEDQVVDKAEIPDLTDCRFTVRSMVNGTLQWTNFAPRKSWTTGKSDFGAWRIEISQVPEGQTSDHYQFFMNVLRVGDEGGPVAATSTLLTSPDLSANAVTIDAATSVVFATDFSTTNKLRWKPVNTLENVVVTGLVPSAIYQRVYDSTAKEWILTKVATAGSNTLTSSSEGVIYTSFAIP</sequence>
<protein>
    <recommendedName>
        <fullName evidence="2">Heparinase II/III-like C-terminal domain-containing protein</fullName>
    </recommendedName>
</protein>
<accession>A0A4P6KVI3</accession>
<evidence type="ECO:0000313" key="4">
    <source>
        <dbReference type="Proteomes" id="UP000290637"/>
    </source>
</evidence>
<dbReference type="Proteomes" id="UP000290637">
    <property type="component" value="Chromosome"/>
</dbReference>
<keyword evidence="4" id="KW-1185">Reference proteome</keyword>
<dbReference type="GO" id="GO:0030313">
    <property type="term" value="C:cell envelope"/>
    <property type="evidence" value="ECO:0007669"/>
    <property type="project" value="UniProtKB-SubCell"/>
</dbReference>
<evidence type="ECO:0000259" key="2">
    <source>
        <dbReference type="Pfam" id="PF07940"/>
    </source>
</evidence>
<dbReference type="Gene3D" id="2.70.98.70">
    <property type="match status" value="1"/>
</dbReference>
<dbReference type="SUPFAM" id="SSF48230">
    <property type="entry name" value="Chondroitin AC/alginate lyase"/>
    <property type="match status" value="1"/>
</dbReference>
<name>A0A4P6KVI3_9BURK</name>
<feature type="domain" description="Heparinase II/III-like C-terminal" evidence="2">
    <location>
        <begin position="601"/>
        <end position="816"/>
    </location>
</feature>
<dbReference type="Gene3D" id="1.50.10.100">
    <property type="entry name" value="Chondroitin AC/alginate lyase"/>
    <property type="match status" value="1"/>
</dbReference>
<dbReference type="InterPro" id="IPR012480">
    <property type="entry name" value="Hepar_II_III_C"/>
</dbReference>
<comment type="subcellular location">
    <subcellularLocation>
        <location evidence="1">Cell envelope</location>
    </subcellularLocation>
</comment>
<dbReference type="KEGG" id="plue:EWM63_07165"/>
<reference evidence="3 4" key="1">
    <citation type="submission" date="2019-02" db="EMBL/GenBank/DDBJ databases">
        <title>Draft Genome Sequences of Six Type Strains of the Genus Massilia.</title>
        <authorList>
            <person name="Miess H."/>
            <person name="Frediansyhah A."/>
            <person name="Gross H."/>
        </authorList>
    </citation>
    <scope>NUCLEOTIDE SEQUENCE [LARGE SCALE GENOMIC DNA]</scope>
    <source>
        <strain evidence="3 4">DSM 17473</strain>
    </source>
</reference>
<dbReference type="EMBL" id="CP035913">
    <property type="protein sequence ID" value="QBE62774.1"/>
    <property type="molecule type" value="Genomic_DNA"/>
</dbReference>
<dbReference type="Pfam" id="PF07940">
    <property type="entry name" value="Hepar_II_III_C"/>
    <property type="match status" value="1"/>
</dbReference>
<evidence type="ECO:0000256" key="1">
    <source>
        <dbReference type="ARBA" id="ARBA00004196"/>
    </source>
</evidence>
<gene>
    <name evidence="3" type="ORF">EWM63_07165</name>
</gene>